<dbReference type="AlphaFoldDB" id="A8H9V5"/>
<protein>
    <submittedName>
        <fullName evidence="1">Transferase hexapeptide repeat containing protein</fullName>
    </submittedName>
</protein>
<evidence type="ECO:0000313" key="1">
    <source>
        <dbReference type="EMBL" id="ABV89342.1"/>
    </source>
</evidence>
<reference evidence="1 2" key="1">
    <citation type="submission" date="2007-10" db="EMBL/GenBank/DDBJ databases">
        <title>Complete sequence of Shewanella pealeana ATCC 700345.</title>
        <authorList>
            <consortium name="US DOE Joint Genome Institute"/>
            <person name="Copeland A."/>
            <person name="Lucas S."/>
            <person name="Lapidus A."/>
            <person name="Barry K."/>
            <person name="Glavina del Rio T."/>
            <person name="Dalin E."/>
            <person name="Tice H."/>
            <person name="Pitluck S."/>
            <person name="Chertkov O."/>
            <person name="Brettin T."/>
            <person name="Bruce D."/>
            <person name="Detter J.C."/>
            <person name="Han C."/>
            <person name="Schmutz J."/>
            <person name="Larimer F."/>
            <person name="Land M."/>
            <person name="Hauser L."/>
            <person name="Kyrpides N."/>
            <person name="Kim E."/>
            <person name="Zhao J.-S.Z."/>
            <person name="Manno D."/>
            <person name="Hawari J."/>
            <person name="Richardson P."/>
        </authorList>
    </citation>
    <scope>NUCLEOTIDE SEQUENCE [LARGE SCALE GENOMIC DNA]</scope>
    <source>
        <strain evidence="2">ATCC 700345 / ANG-SQ1</strain>
    </source>
</reference>
<dbReference type="FunFam" id="2.160.10.10:FF:000012">
    <property type="entry name" value="Carnitine operon protein CaiE"/>
    <property type="match status" value="1"/>
</dbReference>
<organism evidence="1 2">
    <name type="scientific">Shewanella pealeana (strain ATCC 700345 / ANG-SQ1)</name>
    <dbReference type="NCBI Taxonomy" id="398579"/>
    <lineage>
        <taxon>Bacteria</taxon>
        <taxon>Pseudomonadati</taxon>
        <taxon>Pseudomonadota</taxon>
        <taxon>Gammaproteobacteria</taxon>
        <taxon>Alteromonadales</taxon>
        <taxon>Shewanellaceae</taxon>
        <taxon>Shewanella</taxon>
    </lineage>
</organism>
<gene>
    <name evidence="1" type="ordered locus">Spea_4032</name>
</gene>
<dbReference type="Gene3D" id="2.160.10.10">
    <property type="entry name" value="Hexapeptide repeat proteins"/>
    <property type="match status" value="1"/>
</dbReference>
<dbReference type="HOGENOM" id="CLU_064827_4_2_6"/>
<dbReference type="RefSeq" id="WP_012157222.1">
    <property type="nucleotide sequence ID" value="NC_009901.1"/>
</dbReference>
<accession>A8H9V5</accession>
<dbReference type="PANTHER" id="PTHR13061:SF29">
    <property type="entry name" value="GAMMA CARBONIC ANHYDRASE-LIKE 1, MITOCHONDRIAL-RELATED"/>
    <property type="match status" value="1"/>
</dbReference>
<dbReference type="EMBL" id="CP000851">
    <property type="protein sequence ID" value="ABV89342.1"/>
    <property type="molecule type" value="Genomic_DNA"/>
</dbReference>
<dbReference type="eggNOG" id="COG0663">
    <property type="taxonomic scope" value="Bacteria"/>
</dbReference>
<name>A8H9V5_SHEPA</name>
<proteinExistence type="predicted"/>
<dbReference type="SUPFAM" id="SSF51161">
    <property type="entry name" value="Trimeric LpxA-like enzymes"/>
    <property type="match status" value="1"/>
</dbReference>
<sequence>MFEAQQPSSEPCDLLRVKQFMPCYEFEGLTPVVDPSAYVHPTAVLIGDVIVEAGVYIGPNASLRGDYGRLILQRGSNLQDGCIMHGYCDMDTVVEPDGHIGHGAILHGCVIKRNALVGMNAVVMDGAVIGEDSMVAAMSFVKAGFQGTAKQMLMGQPAKMVREVTEQDLHWKGLNTLEYQVLAQRSAKTMQPVTPLTQQEVNRPRLKGVTEVQPKAQQTQAG</sequence>
<dbReference type="Pfam" id="PF00132">
    <property type="entry name" value="Hexapep"/>
    <property type="match status" value="1"/>
</dbReference>
<dbReference type="Proteomes" id="UP000002608">
    <property type="component" value="Chromosome"/>
</dbReference>
<dbReference type="NCBIfam" id="NF010150">
    <property type="entry name" value="PRK13627.1"/>
    <property type="match status" value="1"/>
</dbReference>
<dbReference type="GO" id="GO:0016740">
    <property type="term" value="F:transferase activity"/>
    <property type="evidence" value="ECO:0007669"/>
    <property type="project" value="UniProtKB-KW"/>
</dbReference>
<evidence type="ECO:0000313" key="2">
    <source>
        <dbReference type="Proteomes" id="UP000002608"/>
    </source>
</evidence>
<keyword evidence="2" id="KW-1185">Reference proteome</keyword>
<dbReference type="InterPro" id="IPR001451">
    <property type="entry name" value="Hexapep"/>
</dbReference>
<keyword evidence="1" id="KW-0808">Transferase</keyword>
<dbReference type="KEGG" id="spl:Spea_4032"/>
<dbReference type="STRING" id="398579.Spea_4032"/>
<dbReference type="PANTHER" id="PTHR13061">
    <property type="entry name" value="DYNACTIN SUBUNIT P25"/>
    <property type="match status" value="1"/>
</dbReference>
<dbReference type="InterPro" id="IPR050484">
    <property type="entry name" value="Transf_Hexapept/Carb_Anhydrase"/>
</dbReference>
<dbReference type="CDD" id="cd04745">
    <property type="entry name" value="LbH_paaY_like"/>
    <property type="match status" value="1"/>
</dbReference>
<dbReference type="InterPro" id="IPR011004">
    <property type="entry name" value="Trimer_LpxA-like_sf"/>
</dbReference>